<sequence length="119" mass="13593">MHTLLDSLRAKLVAWAREASLEQLGKLPEELFNTFNTQVTEGENGSSKLPRIRKRVRTSMTRADADHVRSVLAKYEKGSEKYFEARDKIARETRFTRKQIGAAMVGLESAAKRKEARKK</sequence>
<protein>
    <submittedName>
        <fullName evidence="1">Uncharacterized protein</fullName>
    </submittedName>
</protein>
<name>A0A1G2UWZ0_9BACT</name>
<accession>A0A1G2UWZ0</accession>
<dbReference type="Proteomes" id="UP000178288">
    <property type="component" value="Unassembled WGS sequence"/>
</dbReference>
<proteinExistence type="predicted"/>
<organism evidence="1 2">
    <name type="scientific">Candidatus Zambryskibacteria bacterium RIFCSPLOWO2_12_FULL_45_14</name>
    <dbReference type="NCBI Taxonomy" id="1802778"/>
    <lineage>
        <taxon>Bacteria</taxon>
        <taxon>Candidatus Zambryskiibacteriota</taxon>
    </lineage>
</organism>
<reference evidence="1 2" key="1">
    <citation type="journal article" date="2016" name="Nat. Commun.">
        <title>Thousands of microbial genomes shed light on interconnected biogeochemical processes in an aquifer system.</title>
        <authorList>
            <person name="Anantharaman K."/>
            <person name="Brown C.T."/>
            <person name="Hug L.A."/>
            <person name="Sharon I."/>
            <person name="Castelle C.J."/>
            <person name="Probst A.J."/>
            <person name="Thomas B.C."/>
            <person name="Singh A."/>
            <person name="Wilkins M.J."/>
            <person name="Karaoz U."/>
            <person name="Brodie E.L."/>
            <person name="Williams K.H."/>
            <person name="Hubbard S.S."/>
            <person name="Banfield J.F."/>
        </authorList>
    </citation>
    <scope>NUCLEOTIDE SEQUENCE [LARGE SCALE GENOMIC DNA]</scope>
</reference>
<comment type="caution">
    <text evidence="1">The sequence shown here is derived from an EMBL/GenBank/DDBJ whole genome shotgun (WGS) entry which is preliminary data.</text>
</comment>
<evidence type="ECO:0000313" key="1">
    <source>
        <dbReference type="EMBL" id="OHB13914.1"/>
    </source>
</evidence>
<dbReference type="EMBL" id="MHWV01000017">
    <property type="protein sequence ID" value="OHB13914.1"/>
    <property type="molecule type" value="Genomic_DNA"/>
</dbReference>
<evidence type="ECO:0000313" key="2">
    <source>
        <dbReference type="Proteomes" id="UP000178288"/>
    </source>
</evidence>
<gene>
    <name evidence="1" type="ORF">A3G05_00345</name>
</gene>
<dbReference type="AlphaFoldDB" id="A0A1G2UWZ0"/>